<dbReference type="HAMAP" id="MF_00095">
    <property type="entry name" value="SfsA"/>
    <property type="match status" value="1"/>
</dbReference>
<evidence type="ECO:0000259" key="3">
    <source>
        <dbReference type="Pfam" id="PF17746"/>
    </source>
</evidence>
<proteinExistence type="inferred from homology"/>
<dbReference type="FunFam" id="3.40.1350.60:FF:000001">
    <property type="entry name" value="Sugar fermentation stimulation protein A"/>
    <property type="match status" value="1"/>
</dbReference>
<dbReference type="FunFam" id="2.40.50.580:FF:000001">
    <property type="entry name" value="Sugar fermentation stimulation protein A"/>
    <property type="match status" value="1"/>
</dbReference>
<evidence type="ECO:0000313" key="4">
    <source>
        <dbReference type="EMBL" id="SHI22753.1"/>
    </source>
</evidence>
<comment type="similarity">
    <text evidence="1">Belongs to the SfsA family.</text>
</comment>
<dbReference type="Proteomes" id="UP000184268">
    <property type="component" value="Unassembled WGS sequence"/>
</dbReference>
<name>A0A1M5ZFU3_9GAMM</name>
<evidence type="ECO:0000313" key="5">
    <source>
        <dbReference type="Proteomes" id="UP000184268"/>
    </source>
</evidence>
<dbReference type="InterPro" id="IPR041465">
    <property type="entry name" value="SfsA_N"/>
</dbReference>
<dbReference type="PANTHER" id="PTHR30545">
    <property type="entry name" value="SUGAR FERMENTATION STIMULATION PROTEIN A"/>
    <property type="match status" value="1"/>
</dbReference>
<protein>
    <recommendedName>
        <fullName evidence="1">Sugar fermentation stimulation protein homolog</fullName>
    </recommendedName>
</protein>
<dbReference type="GO" id="GO:0003677">
    <property type="term" value="F:DNA binding"/>
    <property type="evidence" value="ECO:0007669"/>
    <property type="project" value="InterPro"/>
</dbReference>
<dbReference type="Gene3D" id="2.40.50.580">
    <property type="match status" value="1"/>
</dbReference>
<reference evidence="4 5" key="1">
    <citation type="submission" date="2016-11" db="EMBL/GenBank/DDBJ databases">
        <authorList>
            <person name="Jaros S."/>
            <person name="Januszkiewicz K."/>
            <person name="Wedrychowicz H."/>
        </authorList>
    </citation>
    <scope>NUCLEOTIDE SEQUENCE [LARGE SCALE GENOMIC DNA]</scope>
    <source>
        <strain evidence="4 5">DSM 16917</strain>
    </source>
</reference>
<dbReference type="Pfam" id="PF17746">
    <property type="entry name" value="SfsA_N"/>
    <property type="match status" value="1"/>
</dbReference>
<dbReference type="Pfam" id="PF03749">
    <property type="entry name" value="SfsA"/>
    <property type="match status" value="1"/>
</dbReference>
<sequence>MVAEPVALDGVQKRFRAPVYHFIANPQRPFHLRLHKVFMKFSTPLQSARLIKRYKRFLADVIDDQDQEFTLHCPNTGAMTGCAGPGWTVWYSDSQNPKRKYPCTWEWVESDAGHRIMVNTGRANALAQEGIEAGLLAPLANYPQIRREVRYGEENSRIDLLLSAEGKADCYVEVKNVTLLGEEGQGYFPDAVTLRGQKHLRELMAMVQQGHRAAILFVVPHTGIERVAPAEHIDPAYAQLCRDAKAAGVEFYALACDCDTHGVQALAPLAVNV</sequence>
<keyword evidence="5" id="KW-1185">Reference proteome</keyword>
<feature type="domain" description="SfsA N-terminal OB" evidence="3">
    <location>
        <begin position="51"/>
        <end position="116"/>
    </location>
</feature>
<dbReference type="EMBL" id="FQXG01000011">
    <property type="protein sequence ID" value="SHI22753.1"/>
    <property type="molecule type" value="Genomic_DNA"/>
</dbReference>
<dbReference type="CDD" id="cd22359">
    <property type="entry name" value="SfsA-like_bacterial"/>
    <property type="match status" value="1"/>
</dbReference>
<dbReference type="NCBIfam" id="TIGR00230">
    <property type="entry name" value="sfsA"/>
    <property type="match status" value="1"/>
</dbReference>
<dbReference type="Gene3D" id="3.40.1350.60">
    <property type="match status" value="1"/>
</dbReference>
<organism evidence="4 5">
    <name type="scientific">Ferrimonas marina</name>
    <dbReference type="NCBI Taxonomy" id="299255"/>
    <lineage>
        <taxon>Bacteria</taxon>
        <taxon>Pseudomonadati</taxon>
        <taxon>Pseudomonadota</taxon>
        <taxon>Gammaproteobacteria</taxon>
        <taxon>Alteromonadales</taxon>
        <taxon>Ferrimonadaceae</taxon>
        <taxon>Ferrimonas</taxon>
    </lineage>
</organism>
<gene>
    <name evidence="1" type="primary">sfsA</name>
    <name evidence="4" type="ORF">SAMN02745129_0183</name>
</gene>
<dbReference type="PANTHER" id="PTHR30545:SF2">
    <property type="entry name" value="SUGAR FERMENTATION STIMULATION PROTEIN A"/>
    <property type="match status" value="1"/>
</dbReference>
<feature type="domain" description="Sugar fermentation stimulation protein C-terminal" evidence="2">
    <location>
        <begin position="122"/>
        <end position="260"/>
    </location>
</feature>
<dbReference type="InterPro" id="IPR040452">
    <property type="entry name" value="SfsA_C"/>
</dbReference>
<dbReference type="InterPro" id="IPR005224">
    <property type="entry name" value="SfsA"/>
</dbReference>
<dbReference type="STRING" id="299255.SAMN02745129_0183"/>
<accession>A0A1M5ZFU3</accession>
<dbReference type="AlphaFoldDB" id="A0A1M5ZFU3"/>
<evidence type="ECO:0000256" key="1">
    <source>
        <dbReference type="HAMAP-Rule" id="MF_00095"/>
    </source>
</evidence>
<evidence type="ECO:0000259" key="2">
    <source>
        <dbReference type="Pfam" id="PF03749"/>
    </source>
</evidence>